<evidence type="ECO:0000256" key="1">
    <source>
        <dbReference type="SAM" id="MobiDB-lite"/>
    </source>
</evidence>
<protein>
    <submittedName>
        <fullName evidence="2">Uncharacterized protein</fullName>
    </submittedName>
</protein>
<sequence>MLPPKNRAASGFSPLSGAGVARRRSSVRIAIKTPKGRGAPWCVRRIARVRCASASPRT</sequence>
<dbReference type="HOGENOM" id="CLU_2970612_0_0_4"/>
<gene>
    <name evidence="2" type="ORF">BURPS1710A_0352</name>
</gene>
<organism evidence="2">
    <name type="scientific">Burkholderia pseudomallei 1710a</name>
    <dbReference type="NCBI Taxonomy" id="320371"/>
    <lineage>
        <taxon>Bacteria</taxon>
        <taxon>Pseudomonadati</taxon>
        <taxon>Pseudomonadota</taxon>
        <taxon>Betaproteobacteria</taxon>
        <taxon>Burkholderiales</taxon>
        <taxon>Burkholderiaceae</taxon>
        <taxon>Burkholderia</taxon>
        <taxon>pseudomallei group</taxon>
    </lineage>
</organism>
<proteinExistence type="predicted"/>
<reference evidence="2" key="1">
    <citation type="submission" date="2009-05" db="EMBL/GenBank/DDBJ databases">
        <authorList>
            <person name="Harkins D.M."/>
            <person name="DeShazer D."/>
            <person name="Woods D.E."/>
            <person name="Brinkac L.M."/>
            <person name="Brown K.A."/>
            <person name="Hung G.C."/>
            <person name="Tuanyok A."/>
            <person name="Zhang B."/>
            <person name="Nierman W.C."/>
        </authorList>
    </citation>
    <scope>NUCLEOTIDE SEQUENCE [LARGE SCALE GENOMIC DNA]</scope>
    <source>
        <strain evidence="2">1710a</strain>
    </source>
</reference>
<name>A0A0E1W1Q2_BURPE</name>
<accession>A0A0E1W1Q2</accession>
<dbReference type="EMBL" id="CM000832">
    <property type="protein sequence ID" value="EET07145.1"/>
    <property type="molecule type" value="Genomic_DNA"/>
</dbReference>
<feature type="region of interest" description="Disordered" evidence="1">
    <location>
        <begin position="1"/>
        <end position="25"/>
    </location>
</feature>
<dbReference type="Proteomes" id="UP000001812">
    <property type="component" value="Chromosome I"/>
</dbReference>
<evidence type="ECO:0000313" key="2">
    <source>
        <dbReference type="EMBL" id="EET07145.1"/>
    </source>
</evidence>
<dbReference type="AlphaFoldDB" id="A0A0E1W1Q2"/>